<sequence length="281" mass="32255">MSGVLKTAVSGSCAGHELIVDPDWVQEEQLIINKLSAKCQANIAALKSQLLEHTPEALQKLEDFFVEPLIVFDGIPYQWFNFTPSIHDQPNDLTTIKNILTGIIELTQEGPGISAIRIFNTKVLNKLDWLRDSLLRFLNRLAGHGGYIHHLPQPDSQFLPSKYESLRNHVEHWILLGKGSENIRSREFSTLQERLIDGILLRKDRFQRAQAHYKKVMGTSTLKGKGREQSRFKSPIQAEFTLDMHNVTECPDITVNDPYRTCPCCFQSIPERYVQSPYRWR</sequence>
<gene>
    <name evidence="1" type="ORF">CSOL1703_00004918</name>
</gene>
<reference evidence="1 2" key="2">
    <citation type="submission" date="2021-10" db="EMBL/GenBank/DDBJ databases">
        <authorList>
            <person name="Piombo E."/>
        </authorList>
    </citation>
    <scope>NUCLEOTIDE SEQUENCE [LARGE SCALE GENOMIC DNA]</scope>
</reference>
<accession>A0A9P0EMP3</accession>
<evidence type="ECO:0000313" key="1">
    <source>
        <dbReference type="EMBL" id="CAH0053050.1"/>
    </source>
</evidence>
<protein>
    <submittedName>
        <fullName evidence="1">Uncharacterized protein</fullName>
    </submittedName>
</protein>
<dbReference type="EMBL" id="CABFOC020000045">
    <property type="protein sequence ID" value="CAH0053050.1"/>
    <property type="molecule type" value="Genomic_DNA"/>
</dbReference>
<keyword evidence="2" id="KW-1185">Reference proteome</keyword>
<dbReference type="OrthoDB" id="5150424at2759"/>
<name>A0A9P0EMP3_9HYPO</name>
<reference evidence="2" key="1">
    <citation type="submission" date="2019-06" db="EMBL/GenBank/DDBJ databases">
        <authorList>
            <person name="Broberg M."/>
        </authorList>
    </citation>
    <scope>NUCLEOTIDE SEQUENCE [LARGE SCALE GENOMIC DNA]</scope>
</reference>
<evidence type="ECO:0000313" key="2">
    <source>
        <dbReference type="Proteomes" id="UP000775872"/>
    </source>
</evidence>
<organism evidence="1 2">
    <name type="scientific">Clonostachys solani</name>
    <dbReference type="NCBI Taxonomy" id="160281"/>
    <lineage>
        <taxon>Eukaryota</taxon>
        <taxon>Fungi</taxon>
        <taxon>Dikarya</taxon>
        <taxon>Ascomycota</taxon>
        <taxon>Pezizomycotina</taxon>
        <taxon>Sordariomycetes</taxon>
        <taxon>Hypocreomycetidae</taxon>
        <taxon>Hypocreales</taxon>
        <taxon>Bionectriaceae</taxon>
        <taxon>Clonostachys</taxon>
    </lineage>
</organism>
<dbReference type="AlphaFoldDB" id="A0A9P0EMP3"/>
<dbReference type="Proteomes" id="UP000775872">
    <property type="component" value="Unassembled WGS sequence"/>
</dbReference>
<proteinExistence type="predicted"/>
<comment type="caution">
    <text evidence="1">The sequence shown here is derived from an EMBL/GenBank/DDBJ whole genome shotgun (WGS) entry which is preliminary data.</text>
</comment>